<keyword evidence="2" id="KW-1185">Reference proteome</keyword>
<feature type="non-terminal residue" evidence="1">
    <location>
        <position position="1"/>
    </location>
</feature>
<reference evidence="1 2" key="1">
    <citation type="submission" date="2023-08" db="EMBL/GenBank/DDBJ databases">
        <title>Black Yeasts Isolated from many extreme environments.</title>
        <authorList>
            <person name="Coleine C."/>
            <person name="Stajich J.E."/>
            <person name="Selbmann L."/>
        </authorList>
    </citation>
    <scope>NUCLEOTIDE SEQUENCE [LARGE SCALE GENOMIC DNA]</scope>
    <source>
        <strain evidence="1 2">CCFEE 536</strain>
    </source>
</reference>
<organism evidence="1 2">
    <name type="scientific">Cryomyces antarcticus</name>
    <dbReference type="NCBI Taxonomy" id="329879"/>
    <lineage>
        <taxon>Eukaryota</taxon>
        <taxon>Fungi</taxon>
        <taxon>Dikarya</taxon>
        <taxon>Ascomycota</taxon>
        <taxon>Pezizomycotina</taxon>
        <taxon>Dothideomycetes</taxon>
        <taxon>Dothideomycetes incertae sedis</taxon>
        <taxon>Cryomyces</taxon>
    </lineage>
</organism>
<dbReference type="Proteomes" id="UP001357485">
    <property type="component" value="Unassembled WGS sequence"/>
</dbReference>
<dbReference type="EMBL" id="JAVRRA010001884">
    <property type="protein sequence ID" value="KAK5278902.1"/>
    <property type="molecule type" value="Genomic_DNA"/>
</dbReference>
<name>A0ABR0M3J9_9PEZI</name>
<protein>
    <submittedName>
        <fullName evidence="1">Uncharacterized protein</fullName>
    </submittedName>
</protein>
<comment type="caution">
    <text evidence="1">The sequence shown here is derived from an EMBL/GenBank/DDBJ whole genome shotgun (WGS) entry which is preliminary data.</text>
</comment>
<gene>
    <name evidence="1" type="ORF">LTR16_008161</name>
</gene>
<accession>A0ABR0M3J9</accession>
<feature type="non-terminal residue" evidence="1">
    <location>
        <position position="83"/>
    </location>
</feature>
<evidence type="ECO:0000313" key="2">
    <source>
        <dbReference type="Proteomes" id="UP001357485"/>
    </source>
</evidence>
<evidence type="ECO:0000313" key="1">
    <source>
        <dbReference type="EMBL" id="KAK5278902.1"/>
    </source>
</evidence>
<sequence length="83" mass="9186">RIDVDSIEPPLMDWPLIAQARNAEEVAAGLRIFLDEIPAQATDITAIISELFGVSSAIRALDNASDPSEYGRAFFKIREDLRL</sequence>
<proteinExistence type="predicted"/>